<reference evidence="2 3" key="1">
    <citation type="submission" date="2019-03" db="EMBL/GenBank/DDBJ databases">
        <title>Single cell metagenomics reveals metabolic interactions within the superorganism composed of flagellate Streblomastix strix and complex community of Bacteroidetes bacteria on its surface.</title>
        <authorList>
            <person name="Treitli S.C."/>
            <person name="Kolisko M."/>
            <person name="Husnik F."/>
            <person name="Keeling P."/>
            <person name="Hampl V."/>
        </authorList>
    </citation>
    <scope>NUCLEOTIDE SEQUENCE [LARGE SCALE GENOMIC DNA]</scope>
    <source>
        <strain evidence="2">ST1C</strain>
    </source>
</reference>
<gene>
    <name evidence="2" type="ORF">EZS28_028620</name>
</gene>
<comment type="caution">
    <text evidence="2">The sequence shown here is derived from an EMBL/GenBank/DDBJ whole genome shotgun (WGS) entry which is preliminary data.</text>
</comment>
<feature type="non-terminal residue" evidence="2">
    <location>
        <position position="1"/>
    </location>
</feature>
<feature type="compositionally biased region" description="Low complexity" evidence="1">
    <location>
        <begin position="53"/>
        <end position="65"/>
    </location>
</feature>
<sequence length="208" mass="23572">QRGECCSIDHSAKLAIPIMVAKSDGAINQLCQPGKKRRRAITRGQDEESQKASSSRRVTHSSVRSDGGEESFKWILSKRQFTDDATKQVIDGRHCIWSRRRQRIGEFDEFWTKSGKSWEDLTTVKDPETVISNFIAQQISVHATNANSNACRTAVGMLFRIQGFHEERINGFALKQIMKKTSCNYKEEEKGRTNLQVRNPSEAHTGKS</sequence>
<name>A0A5J4V0C5_9EUKA</name>
<evidence type="ECO:0000313" key="3">
    <source>
        <dbReference type="Proteomes" id="UP000324800"/>
    </source>
</evidence>
<dbReference type="AlphaFoldDB" id="A0A5J4V0C5"/>
<dbReference type="EMBL" id="SNRW01010942">
    <property type="protein sequence ID" value="KAA6375852.1"/>
    <property type="molecule type" value="Genomic_DNA"/>
</dbReference>
<evidence type="ECO:0000313" key="2">
    <source>
        <dbReference type="EMBL" id="KAA6375852.1"/>
    </source>
</evidence>
<feature type="region of interest" description="Disordered" evidence="1">
    <location>
        <begin position="33"/>
        <end position="65"/>
    </location>
</feature>
<proteinExistence type="predicted"/>
<feature type="region of interest" description="Disordered" evidence="1">
    <location>
        <begin position="189"/>
        <end position="208"/>
    </location>
</feature>
<accession>A0A5J4V0C5</accession>
<protein>
    <submittedName>
        <fullName evidence="2">Uncharacterized protein</fullName>
    </submittedName>
</protein>
<dbReference type="Proteomes" id="UP000324800">
    <property type="component" value="Unassembled WGS sequence"/>
</dbReference>
<evidence type="ECO:0000256" key="1">
    <source>
        <dbReference type="SAM" id="MobiDB-lite"/>
    </source>
</evidence>
<organism evidence="2 3">
    <name type="scientific">Streblomastix strix</name>
    <dbReference type="NCBI Taxonomy" id="222440"/>
    <lineage>
        <taxon>Eukaryota</taxon>
        <taxon>Metamonada</taxon>
        <taxon>Preaxostyla</taxon>
        <taxon>Oxymonadida</taxon>
        <taxon>Streblomastigidae</taxon>
        <taxon>Streblomastix</taxon>
    </lineage>
</organism>